<dbReference type="AlphaFoldDB" id="A0A7J7P4U3"/>
<reference evidence="1 2" key="1">
    <citation type="journal article" date="2020" name="IScience">
        <title>Genome Sequencing of the Endangered Kingdonia uniflora (Circaeasteraceae, Ranunculales) Reveals Potential Mechanisms of Evolutionary Specialization.</title>
        <authorList>
            <person name="Sun Y."/>
            <person name="Deng T."/>
            <person name="Zhang A."/>
            <person name="Moore M.J."/>
            <person name="Landis J.B."/>
            <person name="Lin N."/>
            <person name="Zhang H."/>
            <person name="Zhang X."/>
            <person name="Huang J."/>
            <person name="Zhang X."/>
            <person name="Sun H."/>
            <person name="Wang H."/>
        </authorList>
    </citation>
    <scope>NUCLEOTIDE SEQUENCE [LARGE SCALE GENOMIC DNA]</scope>
    <source>
        <strain evidence="1">TB1705</strain>
        <tissue evidence="1">Leaf</tissue>
    </source>
</reference>
<proteinExistence type="predicted"/>
<comment type="caution">
    <text evidence="1">The sequence shown here is derived from an EMBL/GenBank/DDBJ whole genome shotgun (WGS) entry which is preliminary data.</text>
</comment>
<protein>
    <submittedName>
        <fullName evidence="1">Uncharacterized protein</fullName>
    </submittedName>
</protein>
<evidence type="ECO:0000313" key="1">
    <source>
        <dbReference type="EMBL" id="KAF6174465.1"/>
    </source>
</evidence>
<sequence length="448" mass="50191">MAQGHKEGDTGVSNEVQATPKSGVLTSIVVDNRDLVGVAAGSAQERGKLGTLTGVLGVPTIGVLTKNLVNSRHQEIPVAGLALMKREADRGGKRQIVGEERQSWFSRGESPEALLETKEALRLKFYWQQCQKKKKPGTEVAGSRKRITIGEERLTREEHMPSLRLTQAYQLLPHSSNFGGKTSSKKKHVSTQQQFVHVQLPQLHKLQTMRVGFDVNRPLIVVLTINELSLFMLFDLSLSIAGYARHCRYRSRGKKSKSVGSTKPPEHFWPRNNSFGFQALLTEQKGYASGIEPRESGGRHSRSKSRIRIGDVHKAMKPEGDPEPLRAVWEEMDHYQSATKWDTVADSEKYAKLIEKNRIFQFLQGLNSGFEFPKVQLLGRDTLPSLDEVYSMLSDESRRTFLPALVFMSDRSAMVVQTPRTTSNLFPSLHSQSPKFQSISALTKRSPV</sequence>
<gene>
    <name evidence="1" type="ORF">GIB67_004659</name>
</gene>
<keyword evidence="2" id="KW-1185">Reference proteome</keyword>
<name>A0A7J7P4U3_9MAGN</name>
<dbReference type="PANTHER" id="PTHR34222">
    <property type="entry name" value="GAG_PRE-INTEGRS DOMAIN-CONTAINING PROTEIN"/>
    <property type="match status" value="1"/>
</dbReference>
<dbReference type="OrthoDB" id="1725534at2759"/>
<dbReference type="Proteomes" id="UP000541444">
    <property type="component" value="Unassembled WGS sequence"/>
</dbReference>
<dbReference type="PANTHER" id="PTHR34222:SF37">
    <property type="entry name" value="RETROTRANSPOSON GAG DOMAIN-CONTAINING PROTEIN"/>
    <property type="match status" value="1"/>
</dbReference>
<accession>A0A7J7P4U3</accession>
<evidence type="ECO:0000313" key="2">
    <source>
        <dbReference type="Proteomes" id="UP000541444"/>
    </source>
</evidence>
<dbReference type="EMBL" id="JACGCM010000262">
    <property type="protein sequence ID" value="KAF6174465.1"/>
    <property type="molecule type" value="Genomic_DNA"/>
</dbReference>
<organism evidence="1 2">
    <name type="scientific">Kingdonia uniflora</name>
    <dbReference type="NCBI Taxonomy" id="39325"/>
    <lineage>
        <taxon>Eukaryota</taxon>
        <taxon>Viridiplantae</taxon>
        <taxon>Streptophyta</taxon>
        <taxon>Embryophyta</taxon>
        <taxon>Tracheophyta</taxon>
        <taxon>Spermatophyta</taxon>
        <taxon>Magnoliopsida</taxon>
        <taxon>Ranunculales</taxon>
        <taxon>Circaeasteraceae</taxon>
        <taxon>Kingdonia</taxon>
    </lineage>
</organism>